<dbReference type="Pfam" id="PF00082">
    <property type="entry name" value="Peptidase_S8"/>
    <property type="match status" value="1"/>
</dbReference>
<dbReference type="GO" id="GO:0006508">
    <property type="term" value="P:proteolysis"/>
    <property type="evidence" value="ECO:0007669"/>
    <property type="project" value="UniProtKB-KW"/>
</dbReference>
<dbReference type="InterPro" id="IPR036852">
    <property type="entry name" value="Peptidase_S8/S53_dom_sf"/>
</dbReference>
<sequence length="471" mass="51116">MDNSPATDNFTALPWSGSDTSSASVAREYVVFSGNTTKQTQNLRYNLQHVLGAHNVAEYGGRYSGPQFWLVKMNDYQVGRVMTNSPGVSTLSFLPEALNDQARTRIETLAQGRLNFKASNLDVFPSNVSDSDNSKLGKPSDLVYQMDAPPDLKVVSWPRVSSLIDLKYYTYDKNGGQNSVIYVVENGIDPQNPEFDDHPMSWLYAPSVVPIPTDDDVDEHGSCVTSRAVGEKIGVSKRTPLIIVKSALVVSDIIWAFQAILDEIAAHPNRRAVVMLAFGSTYQANPSWAWIPQPWRRLQVLMGEAIIADAVIVVSSGNAKNGAERRWVDQYPGLFTNSGTGQLPLTLVGAVDNTGLEAYFSQESFYVKAYAPGVGVECAQFGQTGVKSGTSISVGMVAGLAAYFLGFPNPPFAVGGGRTAENFNNFLQNTASWSRLGRGEPNMIWNLQDGSSIPLSLNMSNSSVSSKLEAV</sequence>
<dbReference type="GO" id="GO:0004252">
    <property type="term" value="F:serine-type endopeptidase activity"/>
    <property type="evidence" value="ECO:0007669"/>
    <property type="project" value="InterPro"/>
</dbReference>
<dbReference type="InterPro" id="IPR050131">
    <property type="entry name" value="Peptidase_S8_subtilisin-like"/>
</dbReference>
<evidence type="ECO:0000256" key="3">
    <source>
        <dbReference type="ARBA" id="ARBA00022801"/>
    </source>
</evidence>
<organism evidence="6 7">
    <name type="scientific">Lepraria neglecta</name>
    <dbReference type="NCBI Taxonomy" id="209136"/>
    <lineage>
        <taxon>Eukaryota</taxon>
        <taxon>Fungi</taxon>
        <taxon>Dikarya</taxon>
        <taxon>Ascomycota</taxon>
        <taxon>Pezizomycotina</taxon>
        <taxon>Lecanoromycetes</taxon>
        <taxon>OSLEUM clade</taxon>
        <taxon>Lecanoromycetidae</taxon>
        <taxon>Lecanorales</taxon>
        <taxon>Lecanorineae</taxon>
        <taxon>Stereocaulaceae</taxon>
        <taxon>Lepraria</taxon>
    </lineage>
</organism>
<dbReference type="PRINTS" id="PR00723">
    <property type="entry name" value="SUBTILISIN"/>
</dbReference>
<comment type="similarity">
    <text evidence="1">Belongs to the peptidase S8 family.</text>
</comment>
<protein>
    <recommendedName>
        <fullName evidence="5">Peptidase S8/S53 domain-containing protein</fullName>
    </recommendedName>
</protein>
<evidence type="ECO:0000313" key="6">
    <source>
        <dbReference type="EMBL" id="KAK3169681.1"/>
    </source>
</evidence>
<dbReference type="PANTHER" id="PTHR43806">
    <property type="entry name" value="PEPTIDASE S8"/>
    <property type="match status" value="1"/>
</dbReference>
<feature type="domain" description="Peptidase S8/S53" evidence="5">
    <location>
        <begin position="176"/>
        <end position="431"/>
    </location>
</feature>
<dbReference type="InterPro" id="IPR000209">
    <property type="entry name" value="Peptidase_S8/S53_dom"/>
</dbReference>
<gene>
    <name evidence="6" type="ORF">OEA41_009065</name>
</gene>
<keyword evidence="4" id="KW-0720">Serine protease</keyword>
<dbReference type="PANTHER" id="PTHR43806:SF11">
    <property type="entry name" value="CEREVISIN-RELATED"/>
    <property type="match status" value="1"/>
</dbReference>
<reference evidence="6" key="1">
    <citation type="submission" date="2022-11" db="EMBL/GenBank/DDBJ databases">
        <title>Chromosomal genome sequence assembly and mating type (MAT) locus characterization of the leprose asexual lichenized fungus Lepraria neglecta (Nyl.) Erichsen.</title>
        <authorList>
            <person name="Allen J.L."/>
            <person name="Pfeffer B."/>
        </authorList>
    </citation>
    <scope>NUCLEOTIDE SEQUENCE</scope>
    <source>
        <strain evidence="6">Allen 5258</strain>
    </source>
</reference>
<proteinExistence type="inferred from homology"/>
<dbReference type="InterPro" id="IPR015500">
    <property type="entry name" value="Peptidase_S8_subtilisin-rel"/>
</dbReference>
<comment type="caution">
    <text evidence="6">The sequence shown here is derived from an EMBL/GenBank/DDBJ whole genome shotgun (WGS) entry which is preliminary data.</text>
</comment>
<keyword evidence="2" id="KW-0645">Protease</keyword>
<dbReference type="SUPFAM" id="SSF52743">
    <property type="entry name" value="Subtilisin-like"/>
    <property type="match status" value="1"/>
</dbReference>
<accession>A0AAD9Z1B0</accession>
<evidence type="ECO:0000256" key="2">
    <source>
        <dbReference type="ARBA" id="ARBA00022670"/>
    </source>
</evidence>
<keyword evidence="7" id="KW-1185">Reference proteome</keyword>
<name>A0AAD9Z1B0_9LECA</name>
<dbReference type="Proteomes" id="UP001276659">
    <property type="component" value="Unassembled WGS sequence"/>
</dbReference>
<evidence type="ECO:0000313" key="7">
    <source>
        <dbReference type="Proteomes" id="UP001276659"/>
    </source>
</evidence>
<dbReference type="AlphaFoldDB" id="A0AAD9Z1B0"/>
<keyword evidence="3" id="KW-0378">Hydrolase</keyword>
<evidence type="ECO:0000256" key="4">
    <source>
        <dbReference type="ARBA" id="ARBA00022825"/>
    </source>
</evidence>
<evidence type="ECO:0000256" key="1">
    <source>
        <dbReference type="ARBA" id="ARBA00011073"/>
    </source>
</evidence>
<evidence type="ECO:0000259" key="5">
    <source>
        <dbReference type="Pfam" id="PF00082"/>
    </source>
</evidence>
<dbReference type="EMBL" id="JASNWA010000009">
    <property type="protein sequence ID" value="KAK3169681.1"/>
    <property type="molecule type" value="Genomic_DNA"/>
</dbReference>
<dbReference type="Gene3D" id="3.40.50.200">
    <property type="entry name" value="Peptidase S8/S53 domain"/>
    <property type="match status" value="1"/>
</dbReference>